<reference evidence="2 3" key="1">
    <citation type="submission" date="2020-10" db="EMBL/GenBank/DDBJ databases">
        <title>Bacillus sp. HD4P25, an endophyte from a halophyte.</title>
        <authorList>
            <person name="Sun J.-Q."/>
        </authorList>
    </citation>
    <scope>NUCLEOTIDE SEQUENCE [LARGE SCALE GENOMIC DNA]</scope>
    <source>
        <strain evidence="2 3">YIM 93174</strain>
    </source>
</reference>
<dbReference type="PROSITE" id="PS51832">
    <property type="entry name" value="HD_GYP"/>
    <property type="match status" value="1"/>
</dbReference>
<dbReference type="SUPFAM" id="SSF109604">
    <property type="entry name" value="HD-domain/PDEase-like"/>
    <property type="match status" value="1"/>
</dbReference>
<dbReference type="EMBL" id="JADCLJ010000007">
    <property type="protein sequence ID" value="MBE4907043.1"/>
    <property type="molecule type" value="Genomic_DNA"/>
</dbReference>
<keyword evidence="3" id="KW-1185">Reference proteome</keyword>
<evidence type="ECO:0000259" key="1">
    <source>
        <dbReference type="PROSITE" id="PS51832"/>
    </source>
</evidence>
<evidence type="ECO:0000313" key="3">
    <source>
        <dbReference type="Proteomes" id="UP001516662"/>
    </source>
</evidence>
<dbReference type="InterPro" id="IPR003607">
    <property type="entry name" value="HD/PDEase_dom"/>
</dbReference>
<dbReference type="CDD" id="cd00077">
    <property type="entry name" value="HDc"/>
    <property type="match status" value="1"/>
</dbReference>
<proteinExistence type="predicted"/>
<dbReference type="Gene3D" id="1.10.3210.10">
    <property type="entry name" value="Hypothetical protein af1432"/>
    <property type="match status" value="1"/>
</dbReference>
<protein>
    <submittedName>
        <fullName evidence="2">HD-GYP domain-containing protein</fullName>
    </submittedName>
</protein>
<comment type="caution">
    <text evidence="2">The sequence shown here is derived from an EMBL/GenBank/DDBJ whole genome shotgun (WGS) entry which is preliminary data.</text>
</comment>
<organism evidence="2 3">
    <name type="scientific">Litchfieldia luteola</name>
    <dbReference type="NCBI Taxonomy" id="682179"/>
    <lineage>
        <taxon>Bacteria</taxon>
        <taxon>Bacillati</taxon>
        <taxon>Bacillota</taxon>
        <taxon>Bacilli</taxon>
        <taxon>Bacillales</taxon>
        <taxon>Bacillaceae</taxon>
        <taxon>Litchfieldia</taxon>
    </lineage>
</organism>
<accession>A0ABR9QEX9</accession>
<dbReference type="RefSeq" id="WP_193534520.1">
    <property type="nucleotide sequence ID" value="NZ_JADCLJ010000007.1"/>
</dbReference>
<gene>
    <name evidence="2" type="ORF">IMZ08_03100</name>
</gene>
<feature type="domain" description="HD-GYP" evidence="1">
    <location>
        <begin position="107"/>
        <end position="304"/>
    </location>
</feature>
<evidence type="ECO:0000313" key="2">
    <source>
        <dbReference type="EMBL" id="MBE4907043.1"/>
    </source>
</evidence>
<dbReference type="InterPro" id="IPR037522">
    <property type="entry name" value="HD_GYP_dom"/>
</dbReference>
<dbReference type="InterPro" id="IPR006675">
    <property type="entry name" value="HDIG_dom"/>
</dbReference>
<sequence>MKTKSMQVSFELVGETLSDDIYSDHGILLLKKGTVLNETHILQLKNYQNRAFINVEEDNSSEPSPLQSFQELYSENLKKMKAIFNDHHPDLLPPMQQIFEDFVPLFEKSIENTKFINQINESMSFDEYTYRHCLNVGITAAIIGKLLGLRKKELTKLGQMGLLHDIGKMTVPPDLLNKPDKLSKAEWAQVSQHTTKGFEMLKKATNVDLNVIVAALLHHERLDGSGYPNGLKQKDIPFLVQIVSVADTFDAICSERSYQPKKSVFAAINELMKEANSNKLNPAIVVPFVRYLMRQYIREEVKLSNGEIAEIVFIHENEPHQPLVRISEEYMDLRKASKLEIVDHGNKVEVIGAP</sequence>
<dbReference type="SMART" id="SM00471">
    <property type="entry name" value="HDc"/>
    <property type="match status" value="1"/>
</dbReference>
<name>A0ABR9QEX9_9BACI</name>
<dbReference type="PANTHER" id="PTHR43155:SF2">
    <property type="entry name" value="CYCLIC DI-GMP PHOSPHODIESTERASE PA4108"/>
    <property type="match status" value="1"/>
</dbReference>
<dbReference type="PANTHER" id="PTHR43155">
    <property type="entry name" value="CYCLIC DI-GMP PHOSPHODIESTERASE PA4108-RELATED"/>
    <property type="match status" value="1"/>
</dbReference>
<dbReference type="NCBIfam" id="TIGR00277">
    <property type="entry name" value="HDIG"/>
    <property type="match status" value="1"/>
</dbReference>
<dbReference type="Pfam" id="PF13487">
    <property type="entry name" value="HD_5"/>
    <property type="match status" value="1"/>
</dbReference>
<dbReference type="Proteomes" id="UP001516662">
    <property type="component" value="Unassembled WGS sequence"/>
</dbReference>